<reference evidence="1" key="1">
    <citation type="submission" date="2009-10" db="EMBL/GenBank/DDBJ databases">
        <title>Complete sequence of Sulfolobus solfataricus 98/2.</title>
        <authorList>
            <consortium name="US DOE Joint Genome Institute"/>
            <person name="Lucas S."/>
            <person name="Copeland A."/>
            <person name="Lapidus A."/>
            <person name="Glavina del Rio T."/>
            <person name="Tice H."/>
            <person name="Bruce D."/>
            <person name="Goodwin L."/>
            <person name="Pitluck S."/>
            <person name="Munk A.C."/>
            <person name="Brettin T."/>
            <person name="Detter J.C."/>
            <person name="Han C."/>
            <person name="Tapia R."/>
            <person name="Larimer F."/>
            <person name="Land M."/>
            <person name="Hauser L."/>
            <person name="Kyrpides N."/>
            <person name="Ovchinnikova G."/>
            <person name="Mead D."/>
        </authorList>
    </citation>
    <scope>NUCLEOTIDE SEQUENCE [LARGE SCALE GENOMIC DNA]</scope>
    <source>
        <strain evidence="1">98/2</strain>
    </source>
</reference>
<dbReference type="EMBL" id="CP001800">
    <property type="protein sequence ID" value="ACX92906.1"/>
    <property type="molecule type" value="Genomic_DNA"/>
</dbReference>
<protein>
    <submittedName>
        <fullName evidence="1">Uncharacterized protein</fullName>
    </submittedName>
</protein>
<dbReference type="AlphaFoldDB" id="D0KQ02"/>
<gene>
    <name evidence="1" type="ordered locus">Ssol_2828</name>
</gene>
<dbReference type="KEGG" id="sol:Ssol_2828"/>
<dbReference type="HOGENOM" id="CLU_3379994_0_0_2"/>
<name>D0KQ02_SACS9</name>
<proteinExistence type="predicted"/>
<evidence type="ECO:0000313" key="1">
    <source>
        <dbReference type="EMBL" id="ACX92906.1"/>
    </source>
</evidence>
<sequence>MGILIIFEALVNFSAAYLIDPSPVTFRLIYNDK</sequence>
<accession>D0KQ02</accession>
<organism evidence="1">
    <name type="scientific">Saccharolobus solfataricus (strain 98/2)</name>
    <name type="common">Sulfolobus solfataricus</name>
    <dbReference type="NCBI Taxonomy" id="555311"/>
    <lineage>
        <taxon>Archaea</taxon>
        <taxon>Thermoproteota</taxon>
        <taxon>Thermoprotei</taxon>
        <taxon>Sulfolobales</taxon>
        <taxon>Sulfolobaceae</taxon>
        <taxon>Saccharolobus</taxon>
    </lineage>
</organism>